<dbReference type="RefSeq" id="WP_202241430.1">
    <property type="nucleotide sequence ID" value="NZ_JAESIY010000001.1"/>
</dbReference>
<evidence type="ECO:0000256" key="2">
    <source>
        <dbReference type="ARBA" id="ARBA00012438"/>
    </source>
</evidence>
<dbReference type="PANTHER" id="PTHR43711:SF1">
    <property type="entry name" value="HISTIDINE KINASE 1"/>
    <property type="match status" value="1"/>
</dbReference>
<name>A0A937JYS1_9BACT</name>
<dbReference type="SMART" id="SM00387">
    <property type="entry name" value="HATPase_c"/>
    <property type="match status" value="1"/>
</dbReference>
<keyword evidence="9" id="KW-0732">Signal</keyword>
<protein>
    <recommendedName>
        <fullName evidence="2">histidine kinase</fullName>
        <ecNumber evidence="2">2.7.13.3</ecNumber>
    </recommendedName>
</protein>
<evidence type="ECO:0000256" key="4">
    <source>
        <dbReference type="ARBA" id="ARBA00022679"/>
    </source>
</evidence>
<dbReference type="SUPFAM" id="SSF55874">
    <property type="entry name" value="ATPase domain of HSP90 chaperone/DNA topoisomerase II/histidine kinase"/>
    <property type="match status" value="1"/>
</dbReference>
<dbReference type="NCBIfam" id="TIGR00229">
    <property type="entry name" value="sensory_box"/>
    <property type="match status" value="1"/>
</dbReference>
<keyword evidence="12" id="KW-1185">Reference proteome</keyword>
<dbReference type="Pfam" id="PF00512">
    <property type="entry name" value="HisKA"/>
    <property type="match status" value="1"/>
</dbReference>
<dbReference type="InterPro" id="IPR005467">
    <property type="entry name" value="His_kinase_dom"/>
</dbReference>
<dbReference type="InterPro" id="IPR011622">
    <property type="entry name" value="7TMR_DISM_rcpt_extracell_dom2"/>
</dbReference>
<dbReference type="AlphaFoldDB" id="A0A937JYS1"/>
<dbReference type="InterPro" id="IPR050736">
    <property type="entry name" value="Sensor_HK_Regulatory"/>
</dbReference>
<comment type="catalytic activity">
    <reaction evidence="1">
        <text>ATP + protein L-histidine = ADP + protein N-phospho-L-histidine.</text>
        <dbReference type="EC" id="2.7.13.3"/>
    </reaction>
</comment>
<evidence type="ECO:0000256" key="8">
    <source>
        <dbReference type="SAM" id="Phobius"/>
    </source>
</evidence>
<evidence type="ECO:0000256" key="1">
    <source>
        <dbReference type="ARBA" id="ARBA00000085"/>
    </source>
</evidence>
<dbReference type="InterPro" id="IPR003661">
    <property type="entry name" value="HisK_dim/P_dom"/>
</dbReference>
<dbReference type="EC" id="2.7.13.3" evidence="2"/>
<dbReference type="Gene3D" id="3.30.565.10">
    <property type="entry name" value="Histidine kinase-like ATPase, C-terminal domain"/>
    <property type="match status" value="1"/>
</dbReference>
<dbReference type="Pfam" id="PF07696">
    <property type="entry name" value="7TMR-DISMED2"/>
    <property type="match status" value="1"/>
</dbReference>
<keyword evidence="4" id="KW-0808">Transferase</keyword>
<dbReference type="Gene3D" id="3.30.450.20">
    <property type="entry name" value="PAS domain"/>
    <property type="match status" value="1"/>
</dbReference>
<dbReference type="EMBL" id="JAESIY010000001">
    <property type="protein sequence ID" value="MBL3654550.1"/>
    <property type="molecule type" value="Genomic_DNA"/>
</dbReference>
<dbReference type="SMART" id="SM00388">
    <property type="entry name" value="HisKA"/>
    <property type="match status" value="1"/>
</dbReference>
<evidence type="ECO:0000313" key="12">
    <source>
        <dbReference type="Proteomes" id="UP000659388"/>
    </source>
</evidence>
<dbReference type="Proteomes" id="UP000659388">
    <property type="component" value="Unassembled WGS sequence"/>
</dbReference>
<dbReference type="GO" id="GO:0000155">
    <property type="term" value="F:phosphorelay sensor kinase activity"/>
    <property type="evidence" value="ECO:0007669"/>
    <property type="project" value="InterPro"/>
</dbReference>
<dbReference type="InterPro" id="IPR000014">
    <property type="entry name" value="PAS"/>
</dbReference>
<evidence type="ECO:0000256" key="7">
    <source>
        <dbReference type="SAM" id="Coils"/>
    </source>
</evidence>
<dbReference type="InterPro" id="IPR035965">
    <property type="entry name" value="PAS-like_dom_sf"/>
</dbReference>
<evidence type="ECO:0000259" key="10">
    <source>
        <dbReference type="PROSITE" id="PS50109"/>
    </source>
</evidence>
<evidence type="ECO:0000256" key="9">
    <source>
        <dbReference type="SAM" id="SignalP"/>
    </source>
</evidence>
<keyword evidence="5" id="KW-0418">Kinase</keyword>
<evidence type="ECO:0000256" key="5">
    <source>
        <dbReference type="ARBA" id="ARBA00022777"/>
    </source>
</evidence>
<dbReference type="InterPro" id="IPR003594">
    <property type="entry name" value="HATPase_dom"/>
</dbReference>
<dbReference type="SUPFAM" id="SSF55785">
    <property type="entry name" value="PYP-like sensor domain (PAS domain)"/>
    <property type="match status" value="1"/>
</dbReference>
<dbReference type="PROSITE" id="PS50109">
    <property type="entry name" value="HIS_KIN"/>
    <property type="match status" value="1"/>
</dbReference>
<feature type="chain" id="PRO_5037510645" description="histidine kinase" evidence="9">
    <location>
        <begin position="22"/>
        <end position="786"/>
    </location>
</feature>
<evidence type="ECO:0000313" key="11">
    <source>
        <dbReference type="EMBL" id="MBL3654550.1"/>
    </source>
</evidence>
<dbReference type="Gene3D" id="1.10.287.130">
    <property type="match status" value="1"/>
</dbReference>
<feature type="coiled-coil region" evidence="7">
    <location>
        <begin position="396"/>
        <end position="430"/>
    </location>
</feature>
<dbReference type="PANTHER" id="PTHR43711">
    <property type="entry name" value="TWO-COMPONENT HISTIDINE KINASE"/>
    <property type="match status" value="1"/>
</dbReference>
<evidence type="ECO:0000256" key="6">
    <source>
        <dbReference type="ARBA" id="ARBA00023012"/>
    </source>
</evidence>
<dbReference type="InterPro" id="IPR036890">
    <property type="entry name" value="HATPase_C_sf"/>
</dbReference>
<keyword evidence="11" id="KW-0067">ATP-binding</keyword>
<dbReference type="Pfam" id="PF08448">
    <property type="entry name" value="PAS_4"/>
    <property type="match status" value="1"/>
</dbReference>
<feature type="transmembrane region" description="Helical" evidence="8">
    <location>
        <begin position="213"/>
        <end position="230"/>
    </location>
</feature>
<feature type="transmembrane region" description="Helical" evidence="8">
    <location>
        <begin position="284"/>
        <end position="303"/>
    </location>
</feature>
<keyword evidence="3" id="KW-0597">Phosphoprotein</keyword>
<feature type="domain" description="Histidine kinase" evidence="10">
    <location>
        <begin position="574"/>
        <end position="786"/>
    </location>
</feature>
<keyword evidence="8" id="KW-1133">Transmembrane helix</keyword>
<comment type="caution">
    <text evidence="11">The sequence shown here is derived from an EMBL/GenBank/DDBJ whole genome shotgun (WGS) entry which is preliminary data.</text>
</comment>
<keyword evidence="7" id="KW-0175">Coiled coil</keyword>
<dbReference type="PRINTS" id="PR00344">
    <property type="entry name" value="BCTRLSENSOR"/>
</dbReference>
<dbReference type="Pfam" id="PF02518">
    <property type="entry name" value="HATPase_c"/>
    <property type="match status" value="1"/>
</dbReference>
<gene>
    <name evidence="11" type="ORF">JL102_00290</name>
</gene>
<evidence type="ECO:0000256" key="3">
    <source>
        <dbReference type="ARBA" id="ARBA00022553"/>
    </source>
</evidence>
<keyword evidence="8" id="KW-0472">Membrane</keyword>
<dbReference type="InterPro" id="IPR004358">
    <property type="entry name" value="Sig_transdc_His_kin-like_C"/>
</dbReference>
<dbReference type="SUPFAM" id="SSF47384">
    <property type="entry name" value="Homodimeric domain of signal transducing histidine kinase"/>
    <property type="match status" value="1"/>
</dbReference>
<reference evidence="11" key="1">
    <citation type="submission" date="2021-01" db="EMBL/GenBank/DDBJ databases">
        <title>Fulvivirga kasyanovii gen. nov., sp nov., a novel member of the phylum Bacteroidetes isolated from seawater in a mussel farm.</title>
        <authorList>
            <person name="Zhao L.-H."/>
            <person name="Wang Z.-J."/>
        </authorList>
    </citation>
    <scope>NUCLEOTIDE SEQUENCE</scope>
    <source>
        <strain evidence="11">2943</strain>
    </source>
</reference>
<proteinExistence type="predicted"/>
<feature type="transmembrane region" description="Helical" evidence="8">
    <location>
        <begin position="236"/>
        <end position="264"/>
    </location>
</feature>
<dbReference type="Gene3D" id="2.60.40.2380">
    <property type="match status" value="1"/>
</dbReference>
<feature type="transmembrane region" description="Helical" evidence="8">
    <location>
        <begin position="309"/>
        <end position="327"/>
    </location>
</feature>
<dbReference type="InterPro" id="IPR036097">
    <property type="entry name" value="HisK_dim/P_sf"/>
</dbReference>
<organism evidence="11 12">
    <name type="scientific">Fulvivirga sediminis</name>
    <dbReference type="NCBI Taxonomy" id="2803949"/>
    <lineage>
        <taxon>Bacteria</taxon>
        <taxon>Pseudomonadati</taxon>
        <taxon>Bacteroidota</taxon>
        <taxon>Cytophagia</taxon>
        <taxon>Cytophagales</taxon>
        <taxon>Fulvivirgaceae</taxon>
        <taxon>Fulvivirga</taxon>
    </lineage>
</organism>
<feature type="signal peptide" evidence="9">
    <location>
        <begin position="1"/>
        <end position="21"/>
    </location>
</feature>
<keyword evidence="8" id="KW-0812">Transmembrane</keyword>
<accession>A0A937JYS1</accession>
<keyword evidence="11" id="KW-0547">Nucleotide-binding</keyword>
<dbReference type="Pfam" id="PF07695">
    <property type="entry name" value="7TMR-DISM_7TM"/>
    <property type="match status" value="1"/>
</dbReference>
<dbReference type="InterPro" id="IPR013656">
    <property type="entry name" value="PAS_4"/>
</dbReference>
<dbReference type="GO" id="GO:0005524">
    <property type="term" value="F:ATP binding"/>
    <property type="evidence" value="ECO:0007669"/>
    <property type="project" value="UniProtKB-KW"/>
</dbReference>
<feature type="transmembrane region" description="Helical" evidence="8">
    <location>
        <begin position="334"/>
        <end position="355"/>
    </location>
</feature>
<dbReference type="CDD" id="cd00075">
    <property type="entry name" value="HATPase"/>
    <property type="match status" value="1"/>
</dbReference>
<sequence length="786" mass="89880">MRYISFTLILLCFGSSSSVLAQETLEIQGLNKKTNLNSYFDYIVNQDNDLNIDDVVDLDSTAWSQMGKNGLRKGIGNQTIWLKLQVVGLVYDPVHLAIEFYDQSIQRIELFEIRASGRTTHSLTGSCVNPKEKSIQSNQNSFMIVVDPLQSTDYYFKITSPNTITISASIEDDAQALSKNTNERTFLGLFYGALIILMLYNILLFISTKFNVFLYYALYIFSVSLSTTSNDGFNSLFLFAIVDLCSGYLNVITTCTTLILGLFFMTDFLNIGSWSSKISNFTKWLIGAIAVITLICMFTYLPAAFVATAILSIIVFPFMLIIGWLAIKLNIPQAGYFFTASLIFAVFVFILNFYNLQIFDFGFIPKYAIHIGFISSTIILSYGLGVRIYNIYQSLIREEKNKQLMVEQKNKELEEKVKERTADILRKELNLRSILDNSDNSIWLIDRNYRLIDYNTVFAQSWAISYGNYLSRGSNLLDLYPSDSRLKKVWKNRFDDILSGQRAVYRDIVNDDTETEGQNYFEIYAYPIEERGKVSGASFFLKDITERVNAEEQLLAQNDMLKKVNKELDSFVYSASHDLKAPLASVMGLINLVKHEKEVENRQVYYEMMSNSISRLNQSIKDIIDFSRNARLEIDYELVNITEMLCNIFDDLQYIAGADQIIRCEDIDRALMIKTDPSRLRVILRNLVSNAIHYGCLENDDKRLEIKVHKNDSNRVEISIRDFGPGIPETYHHRIFDMFYRANENSSGTGLGLYIVKETVDKLNGTITMSSEEGKGSIFTVEIPYI</sequence>
<feature type="transmembrane region" description="Helical" evidence="8">
    <location>
        <begin position="367"/>
        <end position="392"/>
    </location>
</feature>
<dbReference type="InterPro" id="IPR011623">
    <property type="entry name" value="7TMR_DISM_rcpt_extracell_dom1"/>
</dbReference>
<feature type="transmembrane region" description="Helical" evidence="8">
    <location>
        <begin position="186"/>
        <end position="206"/>
    </location>
</feature>
<keyword evidence="6" id="KW-0902">Two-component regulatory system</keyword>
<dbReference type="CDD" id="cd00082">
    <property type="entry name" value="HisKA"/>
    <property type="match status" value="1"/>
</dbReference>